<evidence type="ECO:0000256" key="1">
    <source>
        <dbReference type="SAM" id="MobiDB-lite"/>
    </source>
</evidence>
<dbReference type="InterPro" id="IPR059179">
    <property type="entry name" value="MLKL-like_MCAfunc"/>
</dbReference>
<evidence type="ECO:0000313" key="3">
    <source>
        <dbReference type="EMBL" id="KAJ1256942.1"/>
    </source>
</evidence>
<dbReference type="InterPro" id="IPR036537">
    <property type="entry name" value="Adaptor_Cbl_N_dom_sf"/>
</dbReference>
<dbReference type="Proteomes" id="UP001164776">
    <property type="component" value="Unassembled WGS sequence"/>
</dbReference>
<dbReference type="GO" id="GO:0007166">
    <property type="term" value="P:cell surface receptor signaling pathway"/>
    <property type="evidence" value="ECO:0007669"/>
    <property type="project" value="InterPro"/>
</dbReference>
<proteinExistence type="predicted"/>
<feature type="compositionally biased region" description="Basic residues" evidence="1">
    <location>
        <begin position="305"/>
        <end position="325"/>
    </location>
</feature>
<sequence length="325" mass="36773">MADPIASVETILQIAKAISDAVGTARRNIDECRDVRTQVAIESGSLRLLQEKGLTVDRGSAVSCALGHLDRTLRHALELVRACREEQGFVQLVLNAEDMSNKLRQVKEDILQKLSLATFAINAHMMAPNANHAAGQHHQVHQDGRHEKVEHSRRPPHTPAPKTPLEHRRRPATPAPQMPKAKQEHHHRPDTREHRHGKAPEHHHKHVTQEDHPRTQTPAQQRPKAQHEHQKPTTREHPHASSTSEQKTRHGTNGQNQRLENREEHRPKTPDHHRGPTREHRGGGGSQTHAHQRPKMGENQGSKMPAHHTHKKGEHPRPKTPAHRV</sequence>
<evidence type="ECO:0000259" key="2">
    <source>
        <dbReference type="Pfam" id="PF22215"/>
    </source>
</evidence>
<name>A0A9W7XE92_9POAL</name>
<dbReference type="EMBL" id="MU629454">
    <property type="protein sequence ID" value="KAJ1256942.1"/>
    <property type="molecule type" value="Genomic_DNA"/>
</dbReference>
<dbReference type="EMBL" id="MU629454">
    <property type="protein sequence ID" value="KAJ1256941.1"/>
    <property type="molecule type" value="Genomic_DNA"/>
</dbReference>
<evidence type="ECO:0000313" key="4">
    <source>
        <dbReference type="Proteomes" id="UP001164776"/>
    </source>
</evidence>
<dbReference type="PANTHER" id="PTHR35832">
    <property type="entry name" value="OS12G0248400 PROTEIN-RELATED"/>
    <property type="match status" value="1"/>
</dbReference>
<feature type="compositionally biased region" description="Basic residues" evidence="1">
    <location>
        <begin position="183"/>
        <end position="206"/>
    </location>
</feature>
<organism evidence="3 4">
    <name type="scientific">Paspalum vaginatum</name>
    <name type="common">seashore paspalum</name>
    <dbReference type="NCBI Taxonomy" id="158149"/>
    <lineage>
        <taxon>Eukaryota</taxon>
        <taxon>Viridiplantae</taxon>
        <taxon>Streptophyta</taxon>
        <taxon>Embryophyta</taxon>
        <taxon>Tracheophyta</taxon>
        <taxon>Spermatophyta</taxon>
        <taxon>Magnoliopsida</taxon>
        <taxon>Liliopsida</taxon>
        <taxon>Poales</taxon>
        <taxon>Poaceae</taxon>
        <taxon>PACMAD clade</taxon>
        <taxon>Panicoideae</taxon>
        <taxon>Andropogonodae</taxon>
        <taxon>Paspaleae</taxon>
        <taxon>Paspalinae</taxon>
        <taxon>Paspalum</taxon>
    </lineage>
</organism>
<dbReference type="InterPro" id="IPR054000">
    <property type="entry name" value="MLKL_N"/>
</dbReference>
<feature type="compositionally biased region" description="Polar residues" evidence="1">
    <location>
        <begin position="240"/>
        <end position="258"/>
    </location>
</feature>
<dbReference type="Pfam" id="PF22215">
    <property type="entry name" value="MLKL_N"/>
    <property type="match status" value="1"/>
</dbReference>
<comment type="caution">
    <text evidence="3">The sequence shown here is derived from an EMBL/GenBank/DDBJ whole genome shotgun (WGS) entry which is preliminary data.</text>
</comment>
<protein>
    <recommendedName>
        <fullName evidence="2">Mixed lineage kinase domain-containing protein</fullName>
    </recommendedName>
</protein>
<feature type="domain" description="Mixed lineage kinase" evidence="2">
    <location>
        <begin position="8"/>
        <end position="146"/>
    </location>
</feature>
<gene>
    <name evidence="3" type="ORF">BS78_K260100</name>
</gene>
<accession>A0A9W7XE92</accession>
<dbReference type="CDD" id="cd21037">
    <property type="entry name" value="MLKL_NTD"/>
    <property type="match status" value="1"/>
</dbReference>
<keyword evidence="4" id="KW-1185">Reference proteome</keyword>
<feature type="compositionally biased region" description="Basic and acidic residues" evidence="1">
    <location>
        <begin position="225"/>
        <end position="239"/>
    </location>
</feature>
<dbReference type="OrthoDB" id="627753at2759"/>
<feature type="compositionally biased region" description="Basic and acidic residues" evidence="1">
    <location>
        <begin position="140"/>
        <end position="153"/>
    </location>
</feature>
<dbReference type="Gene3D" id="1.20.930.20">
    <property type="entry name" value="Adaptor protein Cbl, N-terminal domain"/>
    <property type="match status" value="1"/>
</dbReference>
<feature type="region of interest" description="Disordered" evidence="1">
    <location>
        <begin position="131"/>
        <end position="325"/>
    </location>
</feature>
<reference evidence="3 4" key="1">
    <citation type="submission" date="2022-10" db="EMBL/GenBank/DDBJ databases">
        <title>WGS assembly of Paspalum vaginatum 540-79.</title>
        <authorList>
            <person name="Sun G."/>
            <person name="Wase N."/>
            <person name="Shu S."/>
            <person name="Jenkins J."/>
            <person name="Zhou B."/>
            <person name="Torres-Rodriguez J."/>
            <person name="Chen C."/>
            <person name="Sandor L."/>
            <person name="Plott C."/>
            <person name="Yoshinga Y."/>
            <person name="Daum C."/>
            <person name="Qi P."/>
            <person name="Barry K."/>
            <person name="Lipzen A."/>
            <person name="Berry L."/>
            <person name="Pedersen C."/>
            <person name="Gottilla T."/>
            <person name="Foltz A."/>
            <person name="Yu H."/>
            <person name="O'Malley R."/>
            <person name="Zhang C."/>
            <person name="Devos K."/>
            <person name="Sigmon B."/>
            <person name="Yu B."/>
            <person name="Obata T."/>
            <person name="Schmutz J."/>
            <person name="Schnable J."/>
        </authorList>
    </citation>
    <scope>NUCLEOTIDE SEQUENCE [LARGE SCALE GENOMIC DNA]</scope>
    <source>
        <strain evidence="4">cv. 540-79</strain>
    </source>
</reference>
<feature type="compositionally biased region" description="Basic and acidic residues" evidence="1">
    <location>
        <begin position="259"/>
        <end position="282"/>
    </location>
</feature>
<dbReference type="AlphaFoldDB" id="A0A9W7XE92"/>